<accession>A0ABY3K6P0</accession>
<feature type="compositionally biased region" description="Basic and acidic residues" evidence="1">
    <location>
        <begin position="194"/>
        <end position="214"/>
    </location>
</feature>
<evidence type="ECO:0000313" key="3">
    <source>
        <dbReference type="Proteomes" id="UP000322659"/>
    </source>
</evidence>
<gene>
    <name evidence="2" type="ORF">EPJ71_10465</name>
</gene>
<keyword evidence="3" id="KW-1185">Reference proteome</keyword>
<protein>
    <recommendedName>
        <fullName evidence="4">Phage tail protein</fullName>
    </recommendedName>
</protein>
<organism evidence="2 3">
    <name type="scientific">Brachyspira aalborgi</name>
    <dbReference type="NCBI Taxonomy" id="29522"/>
    <lineage>
        <taxon>Bacteria</taxon>
        <taxon>Pseudomonadati</taxon>
        <taxon>Spirochaetota</taxon>
        <taxon>Spirochaetia</taxon>
        <taxon>Brachyspirales</taxon>
        <taxon>Brachyspiraceae</taxon>
        <taxon>Brachyspira</taxon>
    </lineage>
</organism>
<evidence type="ECO:0008006" key="4">
    <source>
        <dbReference type="Google" id="ProtNLM"/>
    </source>
</evidence>
<dbReference type="RefSeq" id="WP_147748663.1">
    <property type="nucleotide sequence ID" value="NZ_SAXZ01000014.1"/>
</dbReference>
<comment type="caution">
    <text evidence="2">The sequence shown here is derived from an EMBL/GenBank/DDBJ whole genome shotgun (WGS) entry which is preliminary data.</text>
</comment>
<name>A0ABY3K6P0_9SPIR</name>
<evidence type="ECO:0000256" key="1">
    <source>
        <dbReference type="SAM" id="MobiDB-lite"/>
    </source>
</evidence>
<sequence length="226" mass="24166">MQIAREKVRIYALVPDTQGANGDKKYYIVGRGTASGTIAFGYALEEQKDITQAQSSQSINKGAWSIQITGKAETSDNVHNYITMNSIRGNTENLLMDILIVFEYIHKRDTVNTALALSGKGVLPLTSIGGDGQAKIQIDGTLSTSGDLTIGSLTLNECGLSGVYKPDTDIYEIASFTAGDINTNLDPKVAAVDGEQKENTGQDTRVNTEGKDTPNGDVGTEQIDQV</sequence>
<reference evidence="2 3" key="1">
    <citation type="journal article" date="1992" name="Lakartidningen">
        <title>[Penicillin V and not amoxicillin is the first choice preparation in acute otitis].</title>
        <authorList>
            <person name="Kamme C."/>
            <person name="Lundgren K."/>
            <person name="Prellner K."/>
        </authorList>
    </citation>
    <scope>NUCLEOTIDE SEQUENCE [LARGE SCALE GENOMIC DNA]</scope>
    <source>
        <strain evidence="2 3">PC5099IV</strain>
    </source>
</reference>
<dbReference type="EMBL" id="SAXZ01000014">
    <property type="protein sequence ID" value="TXJ31148.1"/>
    <property type="molecule type" value="Genomic_DNA"/>
</dbReference>
<proteinExistence type="predicted"/>
<feature type="region of interest" description="Disordered" evidence="1">
    <location>
        <begin position="193"/>
        <end position="226"/>
    </location>
</feature>
<evidence type="ECO:0000313" key="2">
    <source>
        <dbReference type="EMBL" id="TXJ31148.1"/>
    </source>
</evidence>
<dbReference type="Proteomes" id="UP000322659">
    <property type="component" value="Unassembled WGS sequence"/>
</dbReference>